<feature type="chain" id="PRO_5043919225" evidence="2">
    <location>
        <begin position="20"/>
        <end position="428"/>
    </location>
</feature>
<keyword evidence="2" id="KW-0732">Signal</keyword>
<dbReference type="AlphaFoldDB" id="A0AAU8DPN7"/>
<dbReference type="PROSITE" id="PS51257">
    <property type="entry name" value="PROKAR_LIPOPROTEIN"/>
    <property type="match status" value="1"/>
</dbReference>
<dbReference type="Pfam" id="PF13416">
    <property type="entry name" value="SBP_bac_8"/>
    <property type="match status" value="1"/>
</dbReference>
<gene>
    <name evidence="3" type="ORF">ABLG96_00930</name>
</gene>
<organism evidence="3">
    <name type="scientific">Nakamurella sp. A5-74</name>
    <dbReference type="NCBI Taxonomy" id="3158264"/>
    <lineage>
        <taxon>Bacteria</taxon>
        <taxon>Bacillati</taxon>
        <taxon>Actinomycetota</taxon>
        <taxon>Actinomycetes</taxon>
        <taxon>Nakamurellales</taxon>
        <taxon>Nakamurellaceae</taxon>
        <taxon>Nakamurella</taxon>
    </lineage>
</organism>
<evidence type="ECO:0000256" key="2">
    <source>
        <dbReference type="SAM" id="SignalP"/>
    </source>
</evidence>
<feature type="signal peptide" evidence="2">
    <location>
        <begin position="1"/>
        <end position="19"/>
    </location>
</feature>
<dbReference type="EMBL" id="CP159218">
    <property type="protein sequence ID" value="XCG63946.1"/>
    <property type="molecule type" value="Genomic_DNA"/>
</dbReference>
<accession>A0AAU8DPN7</accession>
<evidence type="ECO:0000256" key="1">
    <source>
        <dbReference type="SAM" id="MobiDB-lite"/>
    </source>
</evidence>
<feature type="region of interest" description="Disordered" evidence="1">
    <location>
        <begin position="32"/>
        <end position="68"/>
    </location>
</feature>
<dbReference type="RefSeq" id="WP_353649561.1">
    <property type="nucleotide sequence ID" value="NZ_CP159218.1"/>
</dbReference>
<name>A0AAU8DPN7_9ACTN</name>
<protein>
    <submittedName>
        <fullName evidence="3">Extracellular solute-binding protein</fullName>
    </submittedName>
</protein>
<proteinExistence type="predicted"/>
<dbReference type="InterPro" id="IPR006059">
    <property type="entry name" value="SBP"/>
</dbReference>
<dbReference type="Gene3D" id="3.40.190.10">
    <property type="entry name" value="Periplasmic binding protein-like II"/>
    <property type="match status" value="2"/>
</dbReference>
<reference evidence="3" key="1">
    <citation type="submission" date="2024-05" db="EMBL/GenBank/DDBJ databases">
        <authorList>
            <person name="Cai S.Y."/>
            <person name="Jin L.M."/>
            <person name="Li H.R."/>
        </authorList>
    </citation>
    <scope>NUCLEOTIDE SEQUENCE</scope>
    <source>
        <strain evidence="3">A5-74</strain>
    </source>
</reference>
<dbReference type="SUPFAM" id="SSF53850">
    <property type="entry name" value="Periplasmic binding protein-like II"/>
    <property type="match status" value="1"/>
</dbReference>
<dbReference type="PANTHER" id="PTHR42779:SF1">
    <property type="entry name" value="PROTEIN YNJB"/>
    <property type="match status" value="1"/>
</dbReference>
<evidence type="ECO:0000313" key="3">
    <source>
        <dbReference type="EMBL" id="XCG63946.1"/>
    </source>
</evidence>
<sequence length="428" mass="43514">MRAVKIVVPGAVALTVLLAACGGSTDIAGGSNTPAAAPSTAAAAPATSGDSSTSASSGDATNSSAPASSAAGKYTKAAFTCPTDADTFTFASGGDVNIQDLWQKTLLPAWKTACPSVTINFTFDTHSANANLDVAKVGAALKAGKEPSVDLTDNFSQAAVQAGIAEPVTATDVPSLVNVSADQLAAQQNSAVPFRGSAVLLAYDSTKITAPPTTLDALVAWIKANPGKFTYNSPATGGSGSSFVQTVVAAGIPADALTKMQTSYDAALDANFAPGLAALKELTPSMYQQTYPQGNQAVLDLLGKGEIEMAPVWSDQFLSAQKGGTLGAQYKVVQISEPSFTGGSTFLTIIKGSKHKAAAAAFVNWLLQPEQQATIVTTIAGFPAIPIDALPSDAQGAFAGIDTQDLRPEFESKTNADLQKQWAATVSG</sequence>
<dbReference type="PANTHER" id="PTHR42779">
    <property type="entry name" value="PROTEIN YNJB"/>
    <property type="match status" value="1"/>
</dbReference>